<sequence>MSPTVATTGTSHPKRLFGRGACWGQWRRPLRGTRIWGLPVRLRATGCCRLYGQVGQAGQAGQGGPVAVSVLIDAIVIRLLLVPASTTLLGTGNWWAPRWLDRILPRFDPEGRDSARLS</sequence>
<organism evidence="1 2">
    <name type="scientific">Streptomyces cinnamoneus</name>
    <name type="common">Streptoverticillium cinnamoneum</name>
    <dbReference type="NCBI Taxonomy" id="53446"/>
    <lineage>
        <taxon>Bacteria</taxon>
        <taxon>Bacillati</taxon>
        <taxon>Actinomycetota</taxon>
        <taxon>Actinomycetes</taxon>
        <taxon>Kitasatosporales</taxon>
        <taxon>Streptomycetaceae</taxon>
        <taxon>Streptomyces</taxon>
        <taxon>Streptomyces cinnamoneus group</taxon>
    </lineage>
</organism>
<protein>
    <recommendedName>
        <fullName evidence="3">Membrane transport protein MMPL domain-containing protein</fullName>
    </recommendedName>
</protein>
<evidence type="ECO:0000313" key="1">
    <source>
        <dbReference type="EMBL" id="GHC45289.1"/>
    </source>
</evidence>
<evidence type="ECO:0000313" key="2">
    <source>
        <dbReference type="Proteomes" id="UP000646244"/>
    </source>
</evidence>
<comment type="caution">
    <text evidence="1">The sequence shown here is derived from an EMBL/GenBank/DDBJ whole genome shotgun (WGS) entry which is preliminary data.</text>
</comment>
<dbReference type="AlphaFoldDB" id="A0A918THB8"/>
<name>A0A918THB8_STRCJ</name>
<gene>
    <name evidence="1" type="ORF">GCM10010507_20650</name>
</gene>
<evidence type="ECO:0008006" key="3">
    <source>
        <dbReference type="Google" id="ProtNLM"/>
    </source>
</evidence>
<accession>A0A918THB8</accession>
<dbReference type="EMBL" id="BMVB01000005">
    <property type="protein sequence ID" value="GHC45289.1"/>
    <property type="molecule type" value="Genomic_DNA"/>
</dbReference>
<dbReference type="Proteomes" id="UP000646244">
    <property type="component" value="Unassembled WGS sequence"/>
</dbReference>
<reference evidence="1" key="1">
    <citation type="journal article" date="2014" name="Int. J. Syst. Evol. Microbiol.">
        <title>Complete genome sequence of Corynebacterium casei LMG S-19264T (=DSM 44701T), isolated from a smear-ripened cheese.</title>
        <authorList>
            <consortium name="US DOE Joint Genome Institute (JGI-PGF)"/>
            <person name="Walter F."/>
            <person name="Albersmeier A."/>
            <person name="Kalinowski J."/>
            <person name="Ruckert C."/>
        </authorList>
    </citation>
    <scope>NUCLEOTIDE SEQUENCE</scope>
    <source>
        <strain evidence="1">JCM 4633</strain>
    </source>
</reference>
<proteinExistence type="predicted"/>
<reference evidence="1" key="2">
    <citation type="submission" date="2020-09" db="EMBL/GenBank/DDBJ databases">
        <authorList>
            <person name="Sun Q."/>
            <person name="Ohkuma M."/>
        </authorList>
    </citation>
    <scope>NUCLEOTIDE SEQUENCE</scope>
    <source>
        <strain evidence="1">JCM 4633</strain>
    </source>
</reference>